<protein>
    <recommendedName>
        <fullName evidence="8">Radical SAM core domain-containing protein</fullName>
    </recommendedName>
</protein>
<dbReference type="Gene3D" id="3.20.20.70">
    <property type="entry name" value="Aldolase class I"/>
    <property type="match status" value="1"/>
</dbReference>
<dbReference type="InterPro" id="IPR000385">
    <property type="entry name" value="MoaA_NifB_PqqE_Fe-S-bd_CS"/>
</dbReference>
<reference evidence="9" key="1">
    <citation type="journal article" date="2015" name="Nature">
        <title>Complex archaea that bridge the gap between prokaryotes and eukaryotes.</title>
        <authorList>
            <person name="Spang A."/>
            <person name="Saw J.H."/>
            <person name="Jorgensen S.L."/>
            <person name="Zaremba-Niedzwiedzka K."/>
            <person name="Martijn J."/>
            <person name="Lind A.E."/>
            <person name="van Eijk R."/>
            <person name="Schleper C."/>
            <person name="Guy L."/>
            <person name="Ettema T.J."/>
        </authorList>
    </citation>
    <scope>NUCLEOTIDE SEQUENCE</scope>
</reference>
<evidence type="ECO:0000256" key="3">
    <source>
        <dbReference type="ARBA" id="ARBA00022691"/>
    </source>
</evidence>
<dbReference type="PANTHER" id="PTHR11228">
    <property type="entry name" value="RADICAL SAM DOMAIN PROTEIN"/>
    <property type="match status" value="1"/>
</dbReference>
<evidence type="ECO:0000259" key="8">
    <source>
        <dbReference type="PROSITE" id="PS51918"/>
    </source>
</evidence>
<accession>A0A0F8XJT2</accession>
<feature type="domain" description="Radical SAM core" evidence="8">
    <location>
        <begin position="21"/>
        <end position="239"/>
    </location>
</feature>
<evidence type="ECO:0000256" key="6">
    <source>
        <dbReference type="ARBA" id="ARBA00023004"/>
    </source>
</evidence>
<dbReference type="InterPro" id="IPR013785">
    <property type="entry name" value="Aldolase_TIM"/>
</dbReference>
<dbReference type="InterPro" id="IPR050377">
    <property type="entry name" value="Radical_SAM_PqqE_MftC-like"/>
</dbReference>
<comment type="cofactor">
    <cofactor evidence="1">
        <name>[4Fe-4S] cluster</name>
        <dbReference type="ChEBI" id="CHEBI:49883"/>
    </cofactor>
</comment>
<dbReference type="GO" id="GO:0051539">
    <property type="term" value="F:4 iron, 4 sulfur cluster binding"/>
    <property type="evidence" value="ECO:0007669"/>
    <property type="project" value="UniProtKB-KW"/>
</dbReference>
<sequence>MKLENIGFYTLSDYRAKNTSMHSPLWRCELILTDKCNFNCIYCRGPKKGFEGEILYKEAINILDWCINNKLKNIRFSGGEPTLYPQLDDLIKYCKNKIEKIAISTNGSSSFEYYKYLIDCGINDISISLDACCSSDGKKICGGIKGGWEIVVENIKKLSILTYVTVGIVFTRDSLYQLKNTIEFALSLGVSDIRIISAAQYNNKKINLNKPNIGQYPILNYRISNYNNNKNVRGIQKADSNKCFLVLDDITINKNYHFPCIIYMREYGNAIGKLNQNIRQERFNWFKSHNTYDDPICKQNCLDVC</sequence>
<comment type="caution">
    <text evidence="9">The sequence shown here is derived from an EMBL/GenBank/DDBJ whole genome shotgun (WGS) entry which is preliminary data.</text>
</comment>
<keyword evidence="5" id="KW-0560">Oxidoreductase</keyword>
<name>A0A0F8XJT2_9ZZZZ</name>
<evidence type="ECO:0000313" key="9">
    <source>
        <dbReference type="EMBL" id="KKK69347.1"/>
    </source>
</evidence>
<keyword evidence="3" id="KW-0949">S-adenosyl-L-methionine</keyword>
<organism evidence="9">
    <name type="scientific">marine sediment metagenome</name>
    <dbReference type="NCBI Taxonomy" id="412755"/>
    <lineage>
        <taxon>unclassified sequences</taxon>
        <taxon>metagenomes</taxon>
        <taxon>ecological metagenomes</taxon>
    </lineage>
</organism>
<dbReference type="InterPro" id="IPR058240">
    <property type="entry name" value="rSAM_sf"/>
</dbReference>
<dbReference type="Pfam" id="PF04055">
    <property type="entry name" value="Radical_SAM"/>
    <property type="match status" value="1"/>
</dbReference>
<dbReference type="PANTHER" id="PTHR11228:SF7">
    <property type="entry name" value="PQQA PEPTIDE CYCLASE"/>
    <property type="match status" value="1"/>
</dbReference>
<evidence type="ECO:0000256" key="1">
    <source>
        <dbReference type="ARBA" id="ARBA00001966"/>
    </source>
</evidence>
<evidence type="ECO:0000256" key="7">
    <source>
        <dbReference type="ARBA" id="ARBA00023014"/>
    </source>
</evidence>
<dbReference type="SUPFAM" id="SSF102114">
    <property type="entry name" value="Radical SAM enzymes"/>
    <property type="match status" value="1"/>
</dbReference>
<dbReference type="PROSITE" id="PS01305">
    <property type="entry name" value="MOAA_NIFB_PQQE"/>
    <property type="match status" value="1"/>
</dbReference>
<gene>
    <name evidence="9" type="ORF">LCGC14_2934940</name>
</gene>
<evidence type="ECO:0000256" key="5">
    <source>
        <dbReference type="ARBA" id="ARBA00023002"/>
    </source>
</evidence>
<evidence type="ECO:0000256" key="2">
    <source>
        <dbReference type="ARBA" id="ARBA00022485"/>
    </source>
</evidence>
<feature type="non-terminal residue" evidence="9">
    <location>
        <position position="305"/>
    </location>
</feature>
<dbReference type="SFLD" id="SFLDG01067">
    <property type="entry name" value="SPASM/twitch_domain_containing"/>
    <property type="match status" value="1"/>
</dbReference>
<dbReference type="SFLD" id="SFLDS00029">
    <property type="entry name" value="Radical_SAM"/>
    <property type="match status" value="1"/>
</dbReference>
<keyword evidence="6" id="KW-0408">Iron</keyword>
<dbReference type="AlphaFoldDB" id="A0A0F8XJT2"/>
<keyword evidence="7" id="KW-0411">Iron-sulfur</keyword>
<dbReference type="EMBL" id="LAZR01058690">
    <property type="protein sequence ID" value="KKK69347.1"/>
    <property type="molecule type" value="Genomic_DNA"/>
</dbReference>
<dbReference type="CDD" id="cd01335">
    <property type="entry name" value="Radical_SAM"/>
    <property type="match status" value="1"/>
</dbReference>
<dbReference type="GO" id="GO:0046872">
    <property type="term" value="F:metal ion binding"/>
    <property type="evidence" value="ECO:0007669"/>
    <property type="project" value="UniProtKB-KW"/>
</dbReference>
<keyword evidence="2" id="KW-0004">4Fe-4S</keyword>
<keyword evidence="4" id="KW-0479">Metal-binding</keyword>
<evidence type="ECO:0000256" key="4">
    <source>
        <dbReference type="ARBA" id="ARBA00022723"/>
    </source>
</evidence>
<proteinExistence type="predicted"/>
<dbReference type="InterPro" id="IPR007197">
    <property type="entry name" value="rSAM"/>
</dbReference>
<dbReference type="PROSITE" id="PS51918">
    <property type="entry name" value="RADICAL_SAM"/>
    <property type="match status" value="1"/>
</dbReference>
<dbReference type="GO" id="GO:0016491">
    <property type="term" value="F:oxidoreductase activity"/>
    <property type="evidence" value="ECO:0007669"/>
    <property type="project" value="UniProtKB-KW"/>
</dbReference>